<dbReference type="Proteomes" id="UP000000657">
    <property type="component" value="Chromosome"/>
</dbReference>
<organism evidence="2 3">
    <name type="scientific">Frankia alni (strain DSM 45986 / CECT 9034 / ACN14a)</name>
    <dbReference type="NCBI Taxonomy" id="326424"/>
    <lineage>
        <taxon>Bacteria</taxon>
        <taxon>Bacillati</taxon>
        <taxon>Actinomycetota</taxon>
        <taxon>Actinomycetes</taxon>
        <taxon>Frankiales</taxon>
        <taxon>Frankiaceae</taxon>
        <taxon>Frankia</taxon>
    </lineage>
</organism>
<accession>Q0RMF0</accession>
<evidence type="ECO:0000313" key="2">
    <source>
        <dbReference type="EMBL" id="CAJ61301.1"/>
    </source>
</evidence>
<protein>
    <submittedName>
        <fullName evidence="2">Uncharacterized protein</fullName>
    </submittedName>
</protein>
<name>Q0RMF0_FRAAA</name>
<dbReference type="AlphaFoldDB" id="Q0RMF0"/>
<evidence type="ECO:0000313" key="3">
    <source>
        <dbReference type="Proteomes" id="UP000000657"/>
    </source>
</evidence>
<feature type="region of interest" description="Disordered" evidence="1">
    <location>
        <begin position="41"/>
        <end position="62"/>
    </location>
</feature>
<proteinExistence type="predicted"/>
<reference evidence="2 3" key="1">
    <citation type="journal article" date="2007" name="Genome Res.">
        <title>Genome characteristics of facultatively symbiotic Frankia sp. strains reflect host range and host plant biogeography.</title>
        <authorList>
            <person name="Normand P."/>
            <person name="Lapierre P."/>
            <person name="Tisa L.S."/>
            <person name="Gogarten J.P."/>
            <person name="Alloisio N."/>
            <person name="Bagnarol E."/>
            <person name="Bassi C.A."/>
            <person name="Berry A.M."/>
            <person name="Bickhart D.M."/>
            <person name="Choisne N."/>
            <person name="Couloux A."/>
            <person name="Cournoyer B."/>
            <person name="Cruveiller S."/>
            <person name="Daubin V."/>
            <person name="Demange N."/>
            <person name="Francino M.P."/>
            <person name="Goltsman E."/>
            <person name="Huang Y."/>
            <person name="Kopp O.R."/>
            <person name="Labarre L."/>
            <person name="Lapidus A."/>
            <person name="Lavire C."/>
            <person name="Marechal J."/>
            <person name="Martinez M."/>
            <person name="Mastronunzio J.E."/>
            <person name="Mullin B.C."/>
            <person name="Niemann J."/>
            <person name="Pujic P."/>
            <person name="Rawnsley T."/>
            <person name="Rouy Z."/>
            <person name="Schenowitz C."/>
            <person name="Sellstedt A."/>
            <person name="Tavares F."/>
            <person name="Tomkins J.P."/>
            <person name="Vallenet D."/>
            <person name="Valverde C."/>
            <person name="Wall L.G."/>
            <person name="Wang Y."/>
            <person name="Medigue C."/>
            <person name="Benson D.R."/>
        </authorList>
    </citation>
    <scope>NUCLEOTIDE SEQUENCE [LARGE SCALE GENOMIC DNA]</scope>
    <source>
        <strain evidence="3">DSM 45986 / CECT 9034 / ACN14a</strain>
    </source>
</reference>
<keyword evidence="3" id="KW-1185">Reference proteome</keyword>
<evidence type="ECO:0000256" key="1">
    <source>
        <dbReference type="SAM" id="MobiDB-lite"/>
    </source>
</evidence>
<dbReference type="HOGENOM" id="CLU_2897597_0_0_11"/>
<dbReference type="KEGG" id="fal:FRAAL2655"/>
<sequence length="62" mass="6846">MKARVGVVSVRQIVTQSHYLAGVPLGDRPTLWAFSGCDREFRQGQTGSDGVRQGQDLSRSWP</sequence>
<gene>
    <name evidence="2" type="ordered locus">FRAAL2655</name>
</gene>
<dbReference type="EMBL" id="CT573213">
    <property type="protein sequence ID" value="CAJ61301.1"/>
    <property type="molecule type" value="Genomic_DNA"/>
</dbReference>